<organism evidence="3 4">
    <name type="scientific">Coniella lustricola</name>
    <dbReference type="NCBI Taxonomy" id="2025994"/>
    <lineage>
        <taxon>Eukaryota</taxon>
        <taxon>Fungi</taxon>
        <taxon>Dikarya</taxon>
        <taxon>Ascomycota</taxon>
        <taxon>Pezizomycotina</taxon>
        <taxon>Sordariomycetes</taxon>
        <taxon>Sordariomycetidae</taxon>
        <taxon>Diaporthales</taxon>
        <taxon>Schizoparmaceae</taxon>
        <taxon>Coniella</taxon>
    </lineage>
</organism>
<keyword evidence="2" id="KW-0732">Signal</keyword>
<dbReference type="EMBL" id="KZ678390">
    <property type="protein sequence ID" value="PSR97528.1"/>
    <property type="molecule type" value="Genomic_DNA"/>
</dbReference>
<accession>A0A2T3AH47</accession>
<sequence>MRTTNVMGSVLAALVFTSGVLAAPTGETAGLPLVERQPFADRAVDNEFACGEAAWDPAQLGTKQNEPLLSSKSSEKQDAVEHGAMHKAHREYPNQNQESTEKSNGAHVATGRTGTKTIRSPRLGSPQSVFQRDQSLGWKLSQIDPEPLKVLGRDSSLGKTLLGLGEDLDKTFFKSAADSVSQAMQSSVASRDLIHERNPSWESTLLSAGEDIAKNFFENAASSAGETAGQAVASSIASSKRYSEQVDEDLSEGKVVGAEIALPNYDPTDLSKSI</sequence>
<evidence type="ECO:0000313" key="3">
    <source>
        <dbReference type="EMBL" id="PSR97528.1"/>
    </source>
</evidence>
<evidence type="ECO:0000313" key="4">
    <source>
        <dbReference type="Proteomes" id="UP000241462"/>
    </source>
</evidence>
<proteinExistence type="predicted"/>
<gene>
    <name evidence="3" type="ORF">BD289DRAFT_450865</name>
</gene>
<evidence type="ECO:0000256" key="1">
    <source>
        <dbReference type="SAM" id="MobiDB-lite"/>
    </source>
</evidence>
<feature type="region of interest" description="Disordered" evidence="1">
    <location>
        <begin position="55"/>
        <end position="130"/>
    </location>
</feature>
<feature type="signal peptide" evidence="2">
    <location>
        <begin position="1"/>
        <end position="22"/>
    </location>
</feature>
<feature type="chain" id="PRO_5015432095" evidence="2">
    <location>
        <begin position="23"/>
        <end position="274"/>
    </location>
</feature>
<evidence type="ECO:0000256" key="2">
    <source>
        <dbReference type="SAM" id="SignalP"/>
    </source>
</evidence>
<name>A0A2T3AH47_9PEZI</name>
<reference evidence="3 4" key="1">
    <citation type="journal article" date="2018" name="Mycol. Prog.">
        <title>Coniella lustricola, a new species from submerged detritus.</title>
        <authorList>
            <person name="Raudabaugh D.B."/>
            <person name="Iturriaga T."/>
            <person name="Carver A."/>
            <person name="Mondo S."/>
            <person name="Pangilinan J."/>
            <person name="Lipzen A."/>
            <person name="He G."/>
            <person name="Amirebrahimi M."/>
            <person name="Grigoriev I.V."/>
            <person name="Miller A.N."/>
        </authorList>
    </citation>
    <scope>NUCLEOTIDE SEQUENCE [LARGE SCALE GENOMIC DNA]</scope>
    <source>
        <strain evidence="3 4">B22-T-1</strain>
    </source>
</reference>
<feature type="compositionally biased region" description="Polar residues" evidence="1">
    <location>
        <begin position="61"/>
        <end position="72"/>
    </location>
</feature>
<dbReference type="Proteomes" id="UP000241462">
    <property type="component" value="Unassembled WGS sequence"/>
</dbReference>
<feature type="compositionally biased region" description="Basic and acidic residues" evidence="1">
    <location>
        <begin position="73"/>
        <end position="84"/>
    </location>
</feature>
<dbReference type="InParanoid" id="A0A2T3AH47"/>
<protein>
    <submittedName>
        <fullName evidence="3">Uncharacterized protein</fullName>
    </submittedName>
</protein>
<keyword evidence="4" id="KW-1185">Reference proteome</keyword>
<dbReference type="AlphaFoldDB" id="A0A2T3AH47"/>